<dbReference type="Proteomes" id="UP000717585">
    <property type="component" value="Unassembled WGS sequence"/>
</dbReference>
<evidence type="ECO:0000256" key="1">
    <source>
        <dbReference type="ARBA" id="ARBA00022490"/>
    </source>
</evidence>
<dbReference type="OrthoDB" id="61815at2759"/>
<accession>A0A8J6AQ73</accession>
<keyword evidence="3" id="KW-0378">Hydrolase</keyword>
<gene>
    <name evidence="6" type="ORF">J8273_7355</name>
</gene>
<dbReference type="InterPro" id="IPR043358">
    <property type="entry name" value="GNL1-like"/>
</dbReference>
<dbReference type="GO" id="GO:0005829">
    <property type="term" value="C:cytosol"/>
    <property type="evidence" value="ECO:0007669"/>
    <property type="project" value="TreeGrafter"/>
</dbReference>
<dbReference type="EMBL" id="JAHDYR010000062">
    <property type="protein sequence ID" value="KAG9391081.1"/>
    <property type="molecule type" value="Genomic_DNA"/>
</dbReference>
<dbReference type="SUPFAM" id="SSF52540">
    <property type="entry name" value="P-loop containing nucleoside triphosphate hydrolases"/>
    <property type="match status" value="1"/>
</dbReference>
<evidence type="ECO:0000256" key="4">
    <source>
        <dbReference type="ARBA" id="ARBA00023134"/>
    </source>
</evidence>
<keyword evidence="4" id="KW-0342">GTP-binding</keyword>
<organism evidence="6 7">
    <name type="scientific">Carpediemonas membranifera</name>
    <dbReference type="NCBI Taxonomy" id="201153"/>
    <lineage>
        <taxon>Eukaryota</taxon>
        <taxon>Metamonada</taxon>
        <taxon>Carpediemonas-like organisms</taxon>
        <taxon>Carpediemonas</taxon>
    </lineage>
</organism>
<dbReference type="PANTHER" id="PTHR45709:SF2">
    <property type="entry name" value="LARGE SUBUNIT GTPASE 1 HOMOLOG"/>
    <property type="match status" value="1"/>
</dbReference>
<evidence type="ECO:0000259" key="5">
    <source>
        <dbReference type="Pfam" id="PF01926"/>
    </source>
</evidence>
<feature type="domain" description="G" evidence="5">
    <location>
        <begin position="343"/>
        <end position="416"/>
    </location>
</feature>
<dbReference type="GO" id="GO:0003924">
    <property type="term" value="F:GTPase activity"/>
    <property type="evidence" value="ECO:0007669"/>
    <property type="project" value="InterPro"/>
</dbReference>
<dbReference type="CDD" id="cd01857">
    <property type="entry name" value="HSR1_MMR1"/>
    <property type="match status" value="1"/>
</dbReference>
<keyword evidence="7" id="KW-1185">Reference proteome</keyword>
<keyword evidence="1" id="KW-0963">Cytoplasm</keyword>
<name>A0A8J6AQ73_9EUKA</name>
<dbReference type="AlphaFoldDB" id="A0A8J6AQ73"/>
<evidence type="ECO:0000256" key="3">
    <source>
        <dbReference type="ARBA" id="ARBA00022801"/>
    </source>
</evidence>
<dbReference type="InterPro" id="IPR027417">
    <property type="entry name" value="P-loop_NTPase"/>
</dbReference>
<reference evidence="6" key="1">
    <citation type="submission" date="2021-05" db="EMBL/GenBank/DDBJ databases">
        <title>A free-living protist that lacks canonical eukaryotic 1 DNA replication and segregation systems.</title>
        <authorList>
            <person name="Salas-Leiva D.E."/>
            <person name="Tromer E.C."/>
            <person name="Curtis B.A."/>
            <person name="Jerlstrom-Hultqvist J."/>
            <person name="Kolisko M."/>
            <person name="Yi Z."/>
            <person name="Salas-Leiva J.S."/>
            <person name="Gallot-Lavallee L."/>
            <person name="Kops G.J.P.L."/>
            <person name="Archibald J.M."/>
            <person name="Simpson A.G.B."/>
            <person name="Roger A.J."/>
        </authorList>
    </citation>
    <scope>NUCLEOTIDE SEQUENCE</scope>
    <source>
        <strain evidence="6">BICM</strain>
    </source>
</reference>
<protein>
    <submittedName>
        <fullName evidence="6">Large subunit of GTPase</fullName>
    </submittedName>
</protein>
<evidence type="ECO:0000313" key="7">
    <source>
        <dbReference type="Proteomes" id="UP000717585"/>
    </source>
</evidence>
<dbReference type="Gene3D" id="3.40.50.300">
    <property type="entry name" value="P-loop containing nucleotide triphosphate hydrolases"/>
    <property type="match status" value="1"/>
</dbReference>
<comment type="caution">
    <text evidence="6">The sequence shown here is derived from an EMBL/GenBank/DDBJ whole genome shotgun (WGS) entry which is preliminary data.</text>
</comment>
<dbReference type="InterPro" id="IPR006073">
    <property type="entry name" value="GTP-bd"/>
</dbReference>
<dbReference type="GO" id="GO:0005525">
    <property type="term" value="F:GTP binding"/>
    <property type="evidence" value="ECO:0007669"/>
    <property type="project" value="UniProtKB-KW"/>
</dbReference>
<dbReference type="PANTHER" id="PTHR45709">
    <property type="entry name" value="LARGE SUBUNIT GTPASE 1 HOMOLOG-RELATED"/>
    <property type="match status" value="1"/>
</dbReference>
<dbReference type="GO" id="GO:0000054">
    <property type="term" value="P:ribosomal subunit export from nucleus"/>
    <property type="evidence" value="ECO:0007669"/>
    <property type="project" value="TreeGrafter"/>
</dbReference>
<evidence type="ECO:0000256" key="2">
    <source>
        <dbReference type="ARBA" id="ARBA00022741"/>
    </source>
</evidence>
<sequence length="527" mass="59888">MNSRGLNRFSLTAHLSYTRRVADMRASAMFEMGKNGKKTGLGRALMNNKRTVKNSRIREFERIQNADDANGLEIVHQKGTALQSIIETNDYDAFRDRALMEGRSFSAVRGEARLITSDEPISLNYTDPSQVNDRVMKLLRIPYRPNWRMVSPKELPKVEEEAFLKWRSGMAAIEQTDNIELTPFEKSINVWRQLWHVVEKSDVIVQVVDARNPLLYRCKDLEIYTKFTAKRLREYYQQQYEEKNPGSGRTFDYQKQSMLLVNKADLLTLEQRQAWADWFNGQGISFVFFAATVEESDEQADAPMEAAVGPNTAAIVTRTDIIRILHSRRGSVDRPWMDKYPYTVGLVGFPNVGKSSFINSLFTRKRVATGATPGKTQRYQTLLLPVDAETGDADPMVLCDCPGLVFPTISRTREEMVLAGVIQIDRMRNYLTPTKLCLDWFDRETLGKAFKMTFPKPGIDDDPDRKMTPHEALEALARARGFVHHASVADCGRASRILLKEVVNGINLRHCHMPPDSGKVEVQVGAV</sequence>
<proteinExistence type="predicted"/>
<keyword evidence="2" id="KW-0547">Nucleotide-binding</keyword>
<evidence type="ECO:0000313" key="6">
    <source>
        <dbReference type="EMBL" id="KAG9391081.1"/>
    </source>
</evidence>
<dbReference type="Pfam" id="PF01926">
    <property type="entry name" value="MMR_HSR1"/>
    <property type="match status" value="1"/>
</dbReference>